<dbReference type="Proteomes" id="UP000028623">
    <property type="component" value="Unassembled WGS sequence"/>
</dbReference>
<gene>
    <name evidence="1" type="ORF">IO89_11265</name>
</gene>
<evidence type="ECO:0000313" key="2">
    <source>
        <dbReference type="Proteomes" id="UP000028623"/>
    </source>
</evidence>
<sequence>MKESKLLGFFQNDKRCIYMTNVDSKLESAARLERSSFFVTEKAVAKIAGVEGGNSCHKK</sequence>
<dbReference type="EMBL" id="JPLY01000004">
    <property type="protein sequence ID" value="KFC20816.1"/>
    <property type="molecule type" value="Genomic_DNA"/>
</dbReference>
<keyword evidence="2" id="KW-1185">Reference proteome</keyword>
<evidence type="ECO:0000313" key="1">
    <source>
        <dbReference type="EMBL" id="KFC20816.1"/>
    </source>
</evidence>
<dbReference type="AlphaFoldDB" id="A0A085BEC1"/>
<reference evidence="1 2" key="1">
    <citation type="submission" date="2014-07" db="EMBL/GenBank/DDBJ databases">
        <title>Epilithonimonas lactis LMG 22401 Genome.</title>
        <authorList>
            <person name="Pipes S.E."/>
            <person name="Stropko S.J."/>
        </authorList>
    </citation>
    <scope>NUCLEOTIDE SEQUENCE [LARGE SCALE GENOMIC DNA]</scope>
    <source>
        <strain evidence="1 2">LMG 24401</strain>
    </source>
</reference>
<organism evidence="1 2">
    <name type="scientific">Epilithonimonas lactis</name>
    <dbReference type="NCBI Taxonomy" id="421072"/>
    <lineage>
        <taxon>Bacteria</taxon>
        <taxon>Pseudomonadati</taxon>
        <taxon>Bacteroidota</taxon>
        <taxon>Flavobacteriia</taxon>
        <taxon>Flavobacteriales</taxon>
        <taxon>Weeksellaceae</taxon>
        <taxon>Chryseobacterium group</taxon>
        <taxon>Epilithonimonas</taxon>
    </lineage>
</organism>
<protein>
    <submittedName>
        <fullName evidence="1">Uncharacterized protein</fullName>
    </submittedName>
</protein>
<accession>A0A085BEC1</accession>
<name>A0A085BEC1_9FLAO</name>
<proteinExistence type="predicted"/>
<comment type="caution">
    <text evidence="1">The sequence shown here is derived from an EMBL/GenBank/DDBJ whole genome shotgun (WGS) entry which is preliminary data.</text>
</comment>